<reference evidence="9 10" key="1">
    <citation type="submission" date="2014-03" db="EMBL/GenBank/DDBJ databases">
        <title>Genome sequence of Clostridium litorale W6, DSM 5388.</title>
        <authorList>
            <person name="Poehlein A."/>
            <person name="Jagirdar A."/>
            <person name="Khonsari B."/>
            <person name="Chibani C.M."/>
            <person name="Gutierrez Gutierrez D.A."/>
            <person name="Davydova E."/>
            <person name="Alghaithi H.S."/>
            <person name="Nair K.P."/>
            <person name="Dhamotharan K."/>
            <person name="Chandran L."/>
            <person name="G W."/>
            <person name="Daniel R."/>
        </authorList>
    </citation>
    <scope>NUCLEOTIDE SEQUENCE [LARGE SCALE GENOMIC DNA]</scope>
    <source>
        <strain evidence="9 10">W6</strain>
    </source>
</reference>
<dbReference type="Proteomes" id="UP000027946">
    <property type="component" value="Unassembled WGS sequence"/>
</dbReference>
<dbReference type="NCBIfam" id="TIGR00225">
    <property type="entry name" value="prc"/>
    <property type="match status" value="1"/>
</dbReference>
<dbReference type="SUPFAM" id="SSF47090">
    <property type="entry name" value="PGBD-like"/>
    <property type="match status" value="1"/>
</dbReference>
<keyword evidence="10" id="KW-1185">Reference proteome</keyword>
<dbReference type="InterPro" id="IPR041489">
    <property type="entry name" value="PDZ_6"/>
</dbReference>
<dbReference type="SUPFAM" id="SSF52096">
    <property type="entry name" value="ClpP/crotonase"/>
    <property type="match status" value="1"/>
</dbReference>
<evidence type="ECO:0000313" key="10">
    <source>
        <dbReference type="Proteomes" id="UP000027946"/>
    </source>
</evidence>
<keyword evidence="4 5" id="KW-0720">Serine protease</keyword>
<dbReference type="InterPro" id="IPR001478">
    <property type="entry name" value="PDZ"/>
</dbReference>
<dbReference type="GO" id="GO:0004252">
    <property type="term" value="F:serine-type endopeptidase activity"/>
    <property type="evidence" value="ECO:0007669"/>
    <property type="project" value="UniProtKB-EC"/>
</dbReference>
<keyword evidence="2 5" id="KW-0645">Protease</keyword>
<dbReference type="eggNOG" id="COG0793">
    <property type="taxonomic scope" value="Bacteria"/>
</dbReference>
<comment type="caution">
    <text evidence="9">The sequence shown here is derived from an EMBL/GenBank/DDBJ whole genome shotgun (WGS) entry which is preliminary data.</text>
</comment>
<protein>
    <submittedName>
        <fullName evidence="9">Carboxy-terminal processing protease CtpB</fullName>
        <ecNumber evidence="9">3.4.21.102</ecNumber>
    </submittedName>
</protein>
<dbReference type="SUPFAM" id="SSF50156">
    <property type="entry name" value="PDZ domain-like"/>
    <property type="match status" value="1"/>
</dbReference>
<dbReference type="InterPro" id="IPR029045">
    <property type="entry name" value="ClpP/crotonase-like_dom_sf"/>
</dbReference>
<dbReference type="Gene3D" id="3.30.750.44">
    <property type="match status" value="1"/>
</dbReference>
<dbReference type="InterPro" id="IPR036366">
    <property type="entry name" value="PGBDSf"/>
</dbReference>
<sequence>MQNMKVNKMISKCTAFAVAAVMAASGISYAQQDIEKDMEFFNATKNYIIKNYAADEISEEELIDAAVKGMFDALDKHSVYLDAEQNQQFSEEVEGSFTGIGALIGVRDGNVTILEPIEDSPAVEAGLLPGDIIRAIEGEEITDTENLKEIVDRIRGEEGTSVNLTIERRGRRFDVSVKRGQVELNPVKYRELGNGIGYIKLSEFSKVSIKNMGKAVNELKSQGNNKLVLDLRGNPGGGLVDVVAIAQDFVPKGKVVTIKYKNGSESSYPSYGTPVFSKVAVLVDRGSASASEILAGAIQDSKSGVLIGENTYGKGTVQKLLPLKNGEAIKLTIAKYVLPSGRSIDQTGLVPDIEAGRFADEVVDIGEMTPFETDHAMKKGDAGLDVLALQERLQLLGYEISDPQGIYGDSTAAGVVAYQGKVEMPQSGEASAETLSSLSGDFSKFMLSDDMDNQLKAALEYLGK</sequence>
<dbReference type="AlphaFoldDB" id="A0A069RPS9"/>
<dbReference type="InterPro" id="IPR004447">
    <property type="entry name" value="Peptidase_S41A"/>
</dbReference>
<keyword evidence="6" id="KW-0732">Signal</keyword>
<feature type="signal peptide" evidence="6">
    <location>
        <begin position="1"/>
        <end position="30"/>
    </location>
</feature>
<dbReference type="GO" id="GO:0006508">
    <property type="term" value="P:proteolysis"/>
    <property type="evidence" value="ECO:0007669"/>
    <property type="project" value="UniProtKB-KW"/>
</dbReference>
<keyword evidence="3 5" id="KW-0378">Hydrolase</keyword>
<dbReference type="Pfam" id="PF01471">
    <property type="entry name" value="PG_binding_1"/>
    <property type="match status" value="1"/>
</dbReference>
<dbReference type="Pfam" id="PF17820">
    <property type="entry name" value="PDZ_6"/>
    <property type="match status" value="1"/>
</dbReference>
<feature type="chain" id="PRO_5039220342" evidence="6">
    <location>
        <begin position="31"/>
        <end position="464"/>
    </location>
</feature>
<evidence type="ECO:0000256" key="3">
    <source>
        <dbReference type="ARBA" id="ARBA00022801"/>
    </source>
</evidence>
<gene>
    <name evidence="9" type="primary">ctpB</name>
    <name evidence="9" type="ORF">CLIT_4c00090</name>
</gene>
<dbReference type="CDD" id="cd06782">
    <property type="entry name" value="cpPDZ_CPP-like"/>
    <property type="match status" value="1"/>
</dbReference>
<dbReference type="EMBL" id="JJMM01000004">
    <property type="protein sequence ID" value="KDR96172.1"/>
    <property type="molecule type" value="Genomic_DNA"/>
</dbReference>
<dbReference type="PANTHER" id="PTHR32060">
    <property type="entry name" value="TAIL-SPECIFIC PROTEASE"/>
    <property type="match status" value="1"/>
</dbReference>
<dbReference type="STRING" id="1121324.CLIT_4c00090"/>
<dbReference type="EC" id="3.4.21.102" evidence="9"/>
<dbReference type="InterPro" id="IPR036034">
    <property type="entry name" value="PDZ_sf"/>
</dbReference>
<comment type="similarity">
    <text evidence="1 5">Belongs to the peptidase S41A family.</text>
</comment>
<organism evidence="9 10">
    <name type="scientific">Peptoclostridium litorale DSM 5388</name>
    <dbReference type="NCBI Taxonomy" id="1121324"/>
    <lineage>
        <taxon>Bacteria</taxon>
        <taxon>Bacillati</taxon>
        <taxon>Bacillota</taxon>
        <taxon>Clostridia</taxon>
        <taxon>Peptostreptococcales</taxon>
        <taxon>Peptoclostridiaceae</taxon>
        <taxon>Peptoclostridium</taxon>
    </lineage>
</organism>
<evidence type="ECO:0000313" key="9">
    <source>
        <dbReference type="EMBL" id="KDR96172.1"/>
    </source>
</evidence>
<evidence type="ECO:0000259" key="7">
    <source>
        <dbReference type="SMART" id="SM00228"/>
    </source>
</evidence>
<evidence type="ECO:0000256" key="1">
    <source>
        <dbReference type="ARBA" id="ARBA00009179"/>
    </source>
</evidence>
<dbReference type="SMART" id="SM00245">
    <property type="entry name" value="TSPc"/>
    <property type="match status" value="1"/>
</dbReference>
<dbReference type="InterPro" id="IPR002477">
    <property type="entry name" value="Peptidoglycan-bd-like"/>
</dbReference>
<dbReference type="SMART" id="SM00228">
    <property type="entry name" value="PDZ"/>
    <property type="match status" value="1"/>
</dbReference>
<evidence type="ECO:0000256" key="5">
    <source>
        <dbReference type="RuleBase" id="RU004404"/>
    </source>
</evidence>
<dbReference type="PANTHER" id="PTHR32060:SF22">
    <property type="entry name" value="CARBOXYL-TERMINAL-PROCESSING PEPTIDASE 3, CHLOROPLASTIC"/>
    <property type="match status" value="1"/>
</dbReference>
<dbReference type="GO" id="GO:0030288">
    <property type="term" value="C:outer membrane-bounded periplasmic space"/>
    <property type="evidence" value="ECO:0007669"/>
    <property type="project" value="TreeGrafter"/>
</dbReference>
<dbReference type="Gene3D" id="2.30.42.10">
    <property type="match status" value="1"/>
</dbReference>
<evidence type="ECO:0000256" key="6">
    <source>
        <dbReference type="SAM" id="SignalP"/>
    </source>
</evidence>
<evidence type="ECO:0000256" key="2">
    <source>
        <dbReference type="ARBA" id="ARBA00022670"/>
    </source>
</evidence>
<dbReference type="Gene3D" id="1.10.101.10">
    <property type="entry name" value="PGBD-like superfamily/PGBD"/>
    <property type="match status" value="1"/>
</dbReference>
<name>A0A069RPS9_PEPLI</name>
<accession>A0A069RPS9</accession>
<evidence type="ECO:0000259" key="8">
    <source>
        <dbReference type="SMART" id="SM00245"/>
    </source>
</evidence>
<dbReference type="CDD" id="cd07560">
    <property type="entry name" value="Peptidase_S41_CPP"/>
    <property type="match status" value="1"/>
</dbReference>
<feature type="domain" description="PDZ" evidence="7">
    <location>
        <begin position="98"/>
        <end position="170"/>
    </location>
</feature>
<evidence type="ECO:0000256" key="4">
    <source>
        <dbReference type="ARBA" id="ARBA00022825"/>
    </source>
</evidence>
<feature type="domain" description="Tail specific protease" evidence="8">
    <location>
        <begin position="170"/>
        <end position="356"/>
    </location>
</feature>
<dbReference type="GO" id="GO:0007165">
    <property type="term" value="P:signal transduction"/>
    <property type="evidence" value="ECO:0007669"/>
    <property type="project" value="TreeGrafter"/>
</dbReference>
<dbReference type="InterPro" id="IPR036365">
    <property type="entry name" value="PGBD-like_sf"/>
</dbReference>
<dbReference type="InterPro" id="IPR005151">
    <property type="entry name" value="Tail-specific_protease"/>
</dbReference>
<proteinExistence type="inferred from homology"/>
<dbReference type="Pfam" id="PF03572">
    <property type="entry name" value="Peptidase_S41"/>
    <property type="match status" value="1"/>
</dbReference>
<dbReference type="Gene3D" id="3.90.226.10">
    <property type="entry name" value="2-enoyl-CoA Hydratase, Chain A, domain 1"/>
    <property type="match status" value="1"/>
</dbReference>